<dbReference type="RefSeq" id="XP_012182722.1">
    <property type="nucleotide sequence ID" value="XM_012327332.1"/>
</dbReference>
<sequence length="308" mass="34339">MDLSIPFFQSELLFYPSLSCVSSLSLTTLISYGVYGTLDWRPIVIFTCSDFLAMGLDHYLDNAENLAQARATGNDGVVSVFTQARMMLICVACILFGALLCSPIQTWAITALFVAPALVWNRPLFWLPIRDVANARGDDEEPAGFFKHGFVIKRIPGMKAIIIGVIRGCGTFAVVHSVLSPRLLNNESSMWTPTQLLIWSTINWICHTTMADVRDYIDDLKEEIPTLPVLFKSVLKTKVLLTFLHAVNIISFSHNVYIVFGSLYATLLVWLLDESSPRSHFVFSMEGQPLTIALYFAVQACKKLPAFA</sequence>
<accession>J4H3L2</accession>
<dbReference type="InParanoid" id="J4H3L2"/>
<evidence type="ECO:0000313" key="3">
    <source>
        <dbReference type="Proteomes" id="UP000006352"/>
    </source>
</evidence>
<gene>
    <name evidence="2" type="ORF">FIBRA_05572</name>
</gene>
<dbReference type="HOGENOM" id="CLU_891749_0_0_1"/>
<keyword evidence="1" id="KW-1133">Transmembrane helix</keyword>
<keyword evidence="1" id="KW-0812">Transmembrane</keyword>
<name>J4H3L2_9APHY</name>
<organism evidence="2 3">
    <name type="scientific">Fibroporia radiculosa</name>
    <dbReference type="NCBI Taxonomy" id="599839"/>
    <lineage>
        <taxon>Eukaryota</taxon>
        <taxon>Fungi</taxon>
        <taxon>Dikarya</taxon>
        <taxon>Basidiomycota</taxon>
        <taxon>Agaricomycotina</taxon>
        <taxon>Agaricomycetes</taxon>
        <taxon>Polyporales</taxon>
        <taxon>Fibroporiaceae</taxon>
        <taxon>Fibroporia</taxon>
    </lineage>
</organism>
<reference evidence="2 3" key="1">
    <citation type="journal article" date="2012" name="Appl. Environ. Microbiol.">
        <title>Short-read sequencing for genomic analysis of the brown rot fungus Fibroporia radiculosa.</title>
        <authorList>
            <person name="Tang J.D."/>
            <person name="Perkins A.D."/>
            <person name="Sonstegard T.S."/>
            <person name="Schroeder S.G."/>
            <person name="Burgess S.C."/>
            <person name="Diehl S.V."/>
        </authorList>
    </citation>
    <scope>NUCLEOTIDE SEQUENCE [LARGE SCALE GENOMIC DNA]</scope>
    <source>
        <strain evidence="2 3">TFFH 294</strain>
    </source>
</reference>
<proteinExistence type="predicted"/>
<protein>
    <recommendedName>
        <fullName evidence="4">UbiA prenyltransferase</fullName>
    </recommendedName>
</protein>
<evidence type="ECO:0008006" key="4">
    <source>
        <dbReference type="Google" id="ProtNLM"/>
    </source>
</evidence>
<evidence type="ECO:0000256" key="1">
    <source>
        <dbReference type="SAM" id="Phobius"/>
    </source>
</evidence>
<keyword evidence="3" id="KW-1185">Reference proteome</keyword>
<keyword evidence="1" id="KW-0472">Membrane</keyword>
<dbReference type="AlphaFoldDB" id="J4H3L2"/>
<dbReference type="GeneID" id="24098350"/>
<feature type="transmembrane region" description="Helical" evidence="1">
    <location>
        <begin position="12"/>
        <end position="35"/>
    </location>
</feature>
<dbReference type="Proteomes" id="UP000006352">
    <property type="component" value="Unassembled WGS sequence"/>
</dbReference>
<feature type="transmembrane region" description="Helical" evidence="1">
    <location>
        <begin position="86"/>
        <end position="119"/>
    </location>
</feature>
<dbReference type="EMBL" id="HE797114">
    <property type="protein sequence ID" value="CCM03439.1"/>
    <property type="molecule type" value="Genomic_DNA"/>
</dbReference>
<feature type="transmembrane region" description="Helical" evidence="1">
    <location>
        <begin position="249"/>
        <end position="272"/>
    </location>
</feature>
<evidence type="ECO:0000313" key="2">
    <source>
        <dbReference type="EMBL" id="CCM03439.1"/>
    </source>
</evidence>
<dbReference type="OrthoDB" id="2637020at2759"/>